<reference evidence="2" key="1">
    <citation type="journal article" date="2015" name="Nature">
        <title>Complex archaea that bridge the gap between prokaryotes and eukaryotes.</title>
        <authorList>
            <person name="Spang A."/>
            <person name="Saw J.H."/>
            <person name="Jorgensen S.L."/>
            <person name="Zaremba-Niedzwiedzka K."/>
            <person name="Martijn J."/>
            <person name="Lind A.E."/>
            <person name="van Eijk R."/>
            <person name="Schleper C."/>
            <person name="Guy L."/>
            <person name="Ettema T.J."/>
        </authorList>
    </citation>
    <scope>NUCLEOTIDE SEQUENCE</scope>
</reference>
<feature type="region of interest" description="Disordered" evidence="1">
    <location>
        <begin position="63"/>
        <end position="109"/>
    </location>
</feature>
<dbReference type="AlphaFoldDB" id="A0A0F9GXM8"/>
<gene>
    <name evidence="2" type="ORF">LCGC14_1773140</name>
</gene>
<accession>A0A0F9GXM8</accession>
<protein>
    <submittedName>
        <fullName evidence="2">Uncharacterized protein</fullName>
    </submittedName>
</protein>
<name>A0A0F9GXM8_9ZZZZ</name>
<feature type="compositionally biased region" description="Low complexity" evidence="1">
    <location>
        <begin position="81"/>
        <end position="100"/>
    </location>
</feature>
<evidence type="ECO:0000256" key="1">
    <source>
        <dbReference type="SAM" id="MobiDB-lite"/>
    </source>
</evidence>
<organism evidence="2">
    <name type="scientific">marine sediment metagenome</name>
    <dbReference type="NCBI Taxonomy" id="412755"/>
    <lineage>
        <taxon>unclassified sequences</taxon>
        <taxon>metagenomes</taxon>
        <taxon>ecological metagenomes</taxon>
    </lineage>
</organism>
<dbReference type="EMBL" id="LAZR01016655">
    <property type="protein sequence ID" value="KKM03565.1"/>
    <property type="molecule type" value="Genomic_DNA"/>
</dbReference>
<evidence type="ECO:0000313" key="2">
    <source>
        <dbReference type="EMBL" id="KKM03565.1"/>
    </source>
</evidence>
<comment type="caution">
    <text evidence="2">The sequence shown here is derived from an EMBL/GenBank/DDBJ whole genome shotgun (WGS) entry which is preliminary data.</text>
</comment>
<sequence length="160" mass="17537">MKMLIEGTISQITPPDFRDNYGNQYQNITVDTVNGPIVGRKGSKTPYAAHDIGKQVKWECEQASNSRGPYNKFKMPQDPNYPQQGYQQAEQGSQQPAGQPNASQQGQDKAVGMVRHGVICAMIAGNCVNYTYAIELTNFIMTGQIPPTANPALPDDSIPF</sequence>
<proteinExistence type="predicted"/>